<dbReference type="Proteomes" id="UP000322658">
    <property type="component" value="Unassembled WGS sequence"/>
</dbReference>
<dbReference type="RefSeq" id="WP_015547143.1">
    <property type="nucleotide sequence ID" value="NZ_CATXTW010000030.1"/>
</dbReference>
<evidence type="ECO:0000313" key="4">
    <source>
        <dbReference type="Proteomes" id="UP000322658"/>
    </source>
</evidence>
<evidence type="ECO:0000313" key="5">
    <source>
        <dbReference type="Proteomes" id="UP000323567"/>
    </source>
</evidence>
<evidence type="ECO:0008006" key="6">
    <source>
        <dbReference type="Google" id="ProtNLM"/>
    </source>
</evidence>
<comment type="caution">
    <text evidence="2">The sequence shown here is derived from an EMBL/GenBank/DDBJ whole genome shotgun (WGS) entry which is preliminary data.</text>
</comment>
<dbReference type="AlphaFoldDB" id="A0A5B3FNT9"/>
<reference evidence="4 5" key="1">
    <citation type="journal article" date="2019" name="Nat. Med.">
        <title>A library of human gut bacterial isolates paired with longitudinal multiomics data enables mechanistic microbiome research.</title>
        <authorList>
            <person name="Poyet M."/>
            <person name="Groussin M."/>
            <person name="Gibbons S.M."/>
            <person name="Avila-Pacheco J."/>
            <person name="Jiang X."/>
            <person name="Kearney S.M."/>
            <person name="Perrotta A.R."/>
            <person name="Berdy B."/>
            <person name="Zhao S."/>
            <person name="Lieberman T.D."/>
            <person name="Swanson P.K."/>
            <person name="Smith M."/>
            <person name="Roesemann S."/>
            <person name="Alexander J.E."/>
            <person name="Rich S.A."/>
            <person name="Livny J."/>
            <person name="Vlamakis H."/>
            <person name="Clish C."/>
            <person name="Bullock K."/>
            <person name="Deik A."/>
            <person name="Scott J."/>
            <person name="Pierce K.A."/>
            <person name="Xavier R.J."/>
            <person name="Alm E.J."/>
        </authorList>
    </citation>
    <scope>NUCLEOTIDE SEQUENCE [LARGE SCALE GENOMIC DNA]</scope>
    <source>
        <strain evidence="3 4">BIOML-A1</strain>
        <strain evidence="2 5">BIOML-A2</strain>
    </source>
</reference>
<sequence>MKKILLVFVCSLFAFETVLAQEKNAVGLRLGDGVEFLYQRDLSSRNFLQFTLATPHFEGLSVTGIYNWRCCRWNWTPRTCDWYLNAGVGGALGLYDFDDSGFLLGLAGSCAFGCHFKNAPISLEVDYRPVIGAVIGGGHDGFFDPGFWNFGLSVKFHF</sequence>
<dbReference type="Proteomes" id="UP000323567">
    <property type="component" value="Unassembled WGS sequence"/>
</dbReference>
<protein>
    <recommendedName>
        <fullName evidence="6">DUF3575 domain-containing protein</fullName>
    </recommendedName>
</protein>
<dbReference type="EMBL" id="VVXJ01000075">
    <property type="protein sequence ID" value="KAA2370832.1"/>
    <property type="molecule type" value="Genomic_DNA"/>
</dbReference>
<evidence type="ECO:0000313" key="3">
    <source>
        <dbReference type="EMBL" id="KAA2370832.1"/>
    </source>
</evidence>
<gene>
    <name evidence="3" type="ORF">F2Y07_14410</name>
    <name evidence="2" type="ORF">F2Y13_16310</name>
</gene>
<organism evidence="2 5">
    <name type="scientific">Alistipes shahii</name>
    <dbReference type="NCBI Taxonomy" id="328814"/>
    <lineage>
        <taxon>Bacteria</taxon>
        <taxon>Pseudomonadati</taxon>
        <taxon>Bacteroidota</taxon>
        <taxon>Bacteroidia</taxon>
        <taxon>Bacteroidales</taxon>
        <taxon>Rikenellaceae</taxon>
        <taxon>Alistipes</taxon>
    </lineage>
</organism>
<evidence type="ECO:0000313" key="2">
    <source>
        <dbReference type="EMBL" id="KAA2362846.1"/>
    </source>
</evidence>
<name>A0A5B3FNT9_9BACT</name>
<feature type="signal peptide" evidence="1">
    <location>
        <begin position="1"/>
        <end position="20"/>
    </location>
</feature>
<dbReference type="EMBL" id="VVXK01000073">
    <property type="protein sequence ID" value="KAA2362846.1"/>
    <property type="molecule type" value="Genomic_DNA"/>
</dbReference>
<dbReference type="GeneID" id="92756749"/>
<keyword evidence="1" id="KW-0732">Signal</keyword>
<feature type="chain" id="PRO_5036138428" description="DUF3575 domain-containing protein" evidence="1">
    <location>
        <begin position="21"/>
        <end position="158"/>
    </location>
</feature>
<accession>A0A5B3FNT9</accession>
<proteinExistence type="predicted"/>
<evidence type="ECO:0000256" key="1">
    <source>
        <dbReference type="SAM" id="SignalP"/>
    </source>
</evidence>